<evidence type="ECO:0000313" key="9">
    <source>
        <dbReference type="Proteomes" id="UP000054383"/>
    </source>
</evidence>
<dbReference type="GO" id="GO:0019748">
    <property type="term" value="P:secondary metabolic process"/>
    <property type="evidence" value="ECO:0007669"/>
    <property type="project" value="UniProtKB-ARBA"/>
</dbReference>
<dbReference type="InterPro" id="IPR010071">
    <property type="entry name" value="AA_adenyl_dom"/>
</dbReference>
<dbReference type="InterPro" id="IPR001242">
    <property type="entry name" value="Condensation_dom"/>
</dbReference>
<dbReference type="Pfam" id="PF00550">
    <property type="entry name" value="PP-binding"/>
    <property type="match status" value="7"/>
</dbReference>
<protein>
    <submittedName>
        <fullName evidence="8">Nonribosomal peptide synthetase 1</fullName>
    </submittedName>
</protein>
<evidence type="ECO:0000259" key="7">
    <source>
        <dbReference type="PROSITE" id="PS50075"/>
    </source>
</evidence>
<organism evidence="8 9">
    <name type="scientific">Talaromyces islandicus</name>
    <name type="common">Penicillium islandicum</name>
    <dbReference type="NCBI Taxonomy" id="28573"/>
    <lineage>
        <taxon>Eukaryota</taxon>
        <taxon>Fungi</taxon>
        <taxon>Dikarya</taxon>
        <taxon>Ascomycota</taxon>
        <taxon>Pezizomycotina</taxon>
        <taxon>Eurotiomycetes</taxon>
        <taxon>Eurotiomycetidae</taxon>
        <taxon>Eurotiales</taxon>
        <taxon>Trichocomaceae</taxon>
        <taxon>Talaromyces</taxon>
        <taxon>Talaromyces sect. Islandici</taxon>
    </lineage>
</organism>
<dbReference type="FunFam" id="3.40.50.980:FF:000001">
    <property type="entry name" value="Non-ribosomal peptide synthetase"/>
    <property type="match status" value="2"/>
</dbReference>
<evidence type="ECO:0000256" key="5">
    <source>
        <dbReference type="ARBA" id="ARBA00029454"/>
    </source>
</evidence>
<keyword evidence="2" id="KW-0597">Phosphoprotein</keyword>
<dbReference type="InterPro" id="IPR006162">
    <property type="entry name" value="Ppantetheine_attach_site"/>
</dbReference>
<dbReference type="CDD" id="cd19534">
    <property type="entry name" value="E_NRPS"/>
    <property type="match status" value="2"/>
</dbReference>
<dbReference type="Pfam" id="PF00668">
    <property type="entry name" value="Condensation"/>
    <property type="match status" value="9"/>
</dbReference>
<dbReference type="FunFam" id="3.30.559.30:FF:000002">
    <property type="entry name" value="Nonribosomal peptide synthase Pes1"/>
    <property type="match status" value="3"/>
</dbReference>
<proteinExistence type="inferred from homology"/>
<keyword evidence="9" id="KW-1185">Reference proteome</keyword>
<feature type="domain" description="Carrier" evidence="7">
    <location>
        <begin position="2333"/>
        <end position="2409"/>
    </location>
</feature>
<dbReference type="Gene3D" id="1.10.1200.10">
    <property type="entry name" value="ACP-like"/>
    <property type="match status" value="7"/>
</dbReference>
<dbReference type="GO" id="GO:0016874">
    <property type="term" value="F:ligase activity"/>
    <property type="evidence" value="ECO:0007669"/>
    <property type="project" value="UniProtKB-KW"/>
</dbReference>
<evidence type="ECO:0000256" key="2">
    <source>
        <dbReference type="ARBA" id="ARBA00022553"/>
    </source>
</evidence>
<dbReference type="Pfam" id="PF00501">
    <property type="entry name" value="AMP-binding"/>
    <property type="match status" value="5"/>
</dbReference>
<feature type="domain" description="Carrier" evidence="7">
    <location>
        <begin position="3420"/>
        <end position="3496"/>
    </location>
</feature>
<accession>A0A0U1M997</accession>
<evidence type="ECO:0000256" key="6">
    <source>
        <dbReference type="SAM" id="MobiDB-lite"/>
    </source>
</evidence>
<dbReference type="PANTHER" id="PTHR45398:SF1">
    <property type="entry name" value="ENZYME, PUTATIVE (JCVI)-RELATED"/>
    <property type="match status" value="1"/>
</dbReference>
<dbReference type="PROSITE" id="PS00455">
    <property type="entry name" value="AMP_BINDING"/>
    <property type="match status" value="4"/>
</dbReference>
<feature type="domain" description="Carrier" evidence="7">
    <location>
        <begin position="6057"/>
        <end position="6133"/>
    </location>
</feature>
<dbReference type="InterPro" id="IPR045851">
    <property type="entry name" value="AMP-bd_C_sf"/>
</dbReference>
<dbReference type="SUPFAM" id="SSF56801">
    <property type="entry name" value="Acetyl-CoA synthetase-like"/>
    <property type="match status" value="5"/>
</dbReference>
<dbReference type="EMBL" id="CVMT01000011">
    <property type="protein sequence ID" value="CRG92177.1"/>
    <property type="molecule type" value="Genomic_DNA"/>
</dbReference>
<dbReference type="FunFam" id="3.30.300.30:FF:000015">
    <property type="entry name" value="Nonribosomal peptide synthase SidD"/>
    <property type="match status" value="5"/>
</dbReference>
<keyword evidence="1" id="KW-0596">Phosphopantetheine</keyword>
<dbReference type="InterPro" id="IPR036736">
    <property type="entry name" value="ACP-like_sf"/>
</dbReference>
<dbReference type="SMART" id="SM00823">
    <property type="entry name" value="PKS_PP"/>
    <property type="match status" value="5"/>
</dbReference>
<feature type="domain" description="Carrier" evidence="7">
    <location>
        <begin position="7158"/>
        <end position="7234"/>
    </location>
</feature>
<evidence type="ECO:0000313" key="8">
    <source>
        <dbReference type="EMBL" id="CRG92177.1"/>
    </source>
</evidence>
<evidence type="ECO:0000256" key="3">
    <source>
        <dbReference type="ARBA" id="ARBA00022598"/>
    </source>
</evidence>
<dbReference type="FunFam" id="3.30.559.10:FF:000016">
    <property type="entry name" value="Nonribosomal peptide synthase Pes1"/>
    <property type="match status" value="2"/>
</dbReference>
<reference evidence="8 9" key="1">
    <citation type="submission" date="2015-04" db="EMBL/GenBank/DDBJ databases">
        <authorList>
            <person name="Syromyatnikov M.Y."/>
            <person name="Popov V.N."/>
        </authorList>
    </citation>
    <scope>NUCLEOTIDE SEQUENCE [LARGE SCALE GENOMIC DNA]</scope>
    <source>
        <strain evidence="8">WF-38-12</strain>
    </source>
</reference>
<dbReference type="PANTHER" id="PTHR45398">
    <property type="match status" value="1"/>
</dbReference>
<dbReference type="CDD" id="cd05918">
    <property type="entry name" value="A_NRPS_SidN3_like"/>
    <property type="match status" value="5"/>
</dbReference>
<dbReference type="Gene3D" id="2.30.38.10">
    <property type="entry name" value="Luciferase, Domain 3"/>
    <property type="match status" value="1"/>
</dbReference>
<dbReference type="FunFam" id="3.40.50.12780:FF:000014">
    <property type="entry name" value="Nonribosomal peptide synthetase 1"/>
    <property type="match status" value="5"/>
</dbReference>
<feature type="domain" description="Carrier" evidence="7">
    <location>
        <begin position="4973"/>
        <end position="5049"/>
    </location>
</feature>
<keyword evidence="3" id="KW-0436">Ligase</keyword>
<gene>
    <name evidence="8" type="ORF">PISL3812_09233</name>
</gene>
<dbReference type="PROSITE" id="PS50075">
    <property type="entry name" value="CARRIER"/>
    <property type="match status" value="7"/>
</dbReference>
<dbReference type="CDD" id="cd19542">
    <property type="entry name" value="CT_NRPS-like"/>
    <property type="match status" value="4"/>
</dbReference>
<evidence type="ECO:0000256" key="1">
    <source>
        <dbReference type="ARBA" id="ARBA00022450"/>
    </source>
</evidence>
<dbReference type="FunFam" id="3.30.559.30:FF:000005">
    <property type="entry name" value="Nonribosomal peptide synthase Pes1"/>
    <property type="match status" value="3"/>
</dbReference>
<dbReference type="InterPro" id="IPR042099">
    <property type="entry name" value="ANL_N_sf"/>
</dbReference>
<dbReference type="OrthoDB" id="416786at2759"/>
<dbReference type="InterPro" id="IPR000873">
    <property type="entry name" value="AMP-dep_synth/lig_dom"/>
</dbReference>
<dbReference type="SUPFAM" id="SSF52777">
    <property type="entry name" value="CoA-dependent acyltransferases"/>
    <property type="match status" value="19"/>
</dbReference>
<dbReference type="OMA" id="YPCSRMQ"/>
<dbReference type="Gene3D" id="3.30.559.10">
    <property type="entry name" value="Chloramphenicol acetyltransferase-like domain"/>
    <property type="match status" value="9"/>
</dbReference>
<dbReference type="InterPro" id="IPR023213">
    <property type="entry name" value="CAT-like_dom_sf"/>
</dbReference>
<dbReference type="FunFam" id="3.30.559.30:FF:000003">
    <property type="entry name" value="Nonribosomal peptide synthase SidD"/>
    <property type="match status" value="2"/>
</dbReference>
<comment type="similarity">
    <text evidence="5">Belongs to the NRP synthetase family.</text>
</comment>
<keyword evidence="4" id="KW-0677">Repeat</keyword>
<dbReference type="InterPro" id="IPR009081">
    <property type="entry name" value="PP-bd_ACP"/>
</dbReference>
<dbReference type="PROSITE" id="PS00012">
    <property type="entry name" value="PHOSPHOPANTETHEINE"/>
    <property type="match status" value="2"/>
</dbReference>
<dbReference type="Gene3D" id="3.40.50.980">
    <property type="match status" value="2"/>
</dbReference>
<dbReference type="Gene3D" id="3.30.300.30">
    <property type="match status" value="5"/>
</dbReference>
<dbReference type="NCBIfam" id="NF003417">
    <property type="entry name" value="PRK04813.1"/>
    <property type="match status" value="5"/>
</dbReference>
<dbReference type="SUPFAM" id="SSF47336">
    <property type="entry name" value="ACP-like"/>
    <property type="match status" value="7"/>
</dbReference>
<dbReference type="FunFam" id="3.30.559.10:FF:000017">
    <property type="entry name" value="Nonribosomal peptide synthase Pes1"/>
    <property type="match status" value="1"/>
</dbReference>
<feature type="compositionally biased region" description="Basic and acidic residues" evidence="6">
    <location>
        <begin position="7044"/>
        <end position="7054"/>
    </location>
</feature>
<sequence>MASGQRQESVACYIPSVRSASPGTAIQRRMSSRISFDTQKIQTYLQNDQDKTALPSLLQATWAFILHYYTGLDQICFAYDEFDLAGSPNKTGSSVAKAQFHDETSLSDVFEQFKGTEGKFQFPSKTHSENRSTHFHYNTTVMLHLRSSTSNFARPTASATSPAMMAFPEGCKVRVLAKHVNDSLSIFLEWKHPHISPSFASNISALFSRVLHCLTSGPEATVRSLNFITDSDKQQIFKWNAVPPTTVERCIHHLIEDQVEHHPEKEAVCAWDGSLTYLELDRLAAKLALHLIGLGVRPENRVVLCMDKSKWNVVAMLAVLKAGGAFVPLDPTHPIARIQGLVQAVEAKIMICSPGHASRLSSAVETVVALAEEQLDALAEDGGKEPPSPAHGKNAAYVLFTSGSTGEPKGTVVEHQAFCSGAHVHGPAMLIEPDSRVLQFAAHTFDASLVEILTPLMRGACVCIPSEEARLNGIASAINQLRVNHAFLTPSFIRFIEPAEVPSLQRLVLAGEALTQDNIETWSTINLVNGYGPTESSVAAVVNANITKTTASNDIGLPVGVRCWVVDPENHNVLLPIGCTGELLLEGPSLARCYLNNKDKTLQSFIFNPEWTHDTDETETRRFYKTGDLVRYNSDAGSFDFVGRKDTQVKFHGQRIELGEIESHLIRHPAIKHGLVSLPKSGPVAQKLVAVVSLDDSLLGDVSSDPIALQMLETVSYEDHISKVRETMHNILPTYMIPSIWLCIEAFPMLASRKLDRRTTLSWLETLPEETINKLMPVSEEIITGTNGEMNDMESKLQQIWSRVLNISLSRTSLNHSFLSLGGDSITAMTCMNQCKKVGLGLSVQEILRCDSIRELASCVKLVGIQNEYHEDIEVPFNLSPIQKLHFDVRSDDEGHFNQSFFLRLNRQVAEKDLSRAITVIMTRHSMLRSRFSYNDSQQKWEQRITRNFDGSYRFSSHEISSQEQAKEIIAHSQECLNAVTGPVLSVDLFCLKDDRQLLSLVGHHLVVDLVSWRVILEDLEELLLHSSSPSLLEPTMPFQSWSRLQENRVRDENSTCIADTESLPNCDLSYWGMSDNMNTYGEVACGGFELDHEKTSMIMTDSNTALRTEIVDILVAALLYSFGKTFPDHALPVVHNEGHGREAWDQSIDISRTIGWFTIIYPVFVQAAALDNLIDTLVQVKDRRKRVKDNGREYFANSILTNTGAKQYKPMEITFNYLGRYQQLERAGALFQPIQGLAGETSQGGGAADFGSETPRFGLFEISAVVVQDVLRFTFSFNGTMRHQQKIRDWISLCHSTLDQLSSELVSLQPRPTISDFPLLSLNDADLSALHTEKLPALGITSFDEVEDIYPCSPMQRGLLISTSRDLSFYAVRGTYQIKPTTGQIDVQLLAQSWQQIVDRHAALRTLFVENLSSDDLYSQIVLRRYISSPRIIHCRSESDVESVLDSHVMEMSIQKPLHLFTICVTDSNHVFCRLEMSHAIMDGTSISLILRDLEQAYAGNISRNARPLFSNFISYLKTVNIGDSIDYWKSYLSGVEPCHVSVLNDGYASERNYSSLRLDFKNFDLLQSTCEKYKLTVANAIHGAWALTLRCYTGSDEVCFGYLLSERDAPMENAEEVVGPLINMLACRVNMPADNILSHLLQGVQEDYMKSLPFKHCSLADIQHELGLSGTALFNTCLSYRKLLPESDQVPLIKFEEHGGLYDPTEYLVTINVEASDKEAVIDLDYWTDLLSHGQAANMANTFIKALENIIEYPEHTLGELNYIPSSSLDQIVEWNSCMPETITKCIHEVFQEQVQISPSAPAICSWDGNFTYSEVDILSSRLACYLTSLGVEPETYVALCFDKSAYTIISMIAVLKAGGGCVPLDAGHPKAALDLRVLESGAHIVLSSPSRTHLLEDVVPYAISVDASLFEELGDGEEAVLNSARPENVAFLIFTSGSTGQPKGVVLEHQSLVTSAAAHGAALGVDPSTRFLQFASYSFDNSLEEIFTTLMRGGCVCVPSEEDRMNNLAKAMNDLDVNFTDMTATVASFLQPSDVPRLKGLAIGGEAPTQEIKDTWTKVLRLQNIYGPTECSINCCHNADVGLLSDVTNIGRAVGCVTWVVNPSDHNSLVPIGCVGELLIEGPILARHYLNNPKKTQDTFIENPRFMADSVERLRRSDSITQSSHRMYKTGDLVRYNSNGSLVYLGRKDTQVKLNGQRIELGEIEHRMQNTLPEDSQCSVDMIITRNGDTTSKFLVAFVCIQAEGKTKSQNDADFVLPMTDEFQALVMVTKSTLISQLQSYMVPNVFIPVSFLPMTSSGKLNRRLLRVTAEEIFTKEPSSYRLGGRTGRSPSTTAEKALQGLWASILSVDPQSISTEDTFFRHGGDSITAMKMVTAARKEGYIITVADIFKTPTLSEMAQNVSGLSPAATADIDAEITPFSMLDNSVSLVEVKNEISAICQVSDNEIEDIYPCTAIQEGLVALSSTQPGSYVTQNIYELKSDINIAKFRAAWQSVAQTNTILRTRIVHSKLCGFVQVVVRESLEWDSIDSVDALSAETRSLPTKNGGKLSRYTIVGEFTKNPRFVWTAHHAVYDGWSMPNLLDKIKTQYEGISEEGQQPKSSYRQFIKYLASVDFEETQKFWSDKLDGSTTAHFPSLPNSSYKPSPKGRFSRTFNLPKRTSSDITLPSIIRASWAFASSVFSFTEDVIFGEILTGRDAPVPGISDIIGPVLSIVPMRLQIDKSMTITQFLQDIQKQAASLIPYQFAGLHNIRNFSEDAKSACNFQTLFSIAHGDSDDISGVMSLQNANSGEANFYTYPLNISCFIWDTDLEIQVHYDEKVIPQKQLERLLYHFETVIANLCLQKNGESKVGDFELVSADDLNTIYKWNAALSLNRNNKCIHEMIENNVRLQPDASAINSWDGSFTYRELEEYSNTLAHRIAAIVDKKTESFIPFCFEKSAFAIISMLAIMKAGCAFVPLDPQHPVARRREIVMDTGAELVLCSPQYTSLCQGVANHVLAVDKAIIENLPRNEVPLEKCDSSTAAYVIFTSGSTGKPKGCVIEHAGFCSGAIKNGPAFTFTKSSRILQFASYTFDASLLEILTGLVMGGCVCVPHDSTRLNGLSQYINDNNINTALLTPSMAQTIQPSDVPGLQNLALVGEAMAPSHLATWANKVRLINGYGPTETSIVAAVKPHMLQETHPSNIGTPVGNAWLVDPNNHNRLVPVGAIGELLVEGPTLARGYLNNVQKTEEVFITQPGFTKNSLLQPSGERRMYKTGDLVKYSPDNSGDLLYIGRKDNQAKVHGQRLELEEIEHHLNSDTDVLNATVTIPKTGIFAKKLIAVLSLRNLPGSGSENRTLRIVTTKPALQGVETIRQRLENQVPAYMVPSTWIILEQLPLLASGKLNRKMVNQYVENIEEDVYKNITAATEGNLSSKVVVITETEAILQRIWGSVLNLSADSISLDRSFIHSGGDSMSAMAVMSQCRSQNLGVTVENIITCKSIRHLASLVKLPQKAVLEKEDFHEFDLSPIQSLYFRCMNGQSNQFNQSMMIELKGSFSKGQLQEYLTKIVKMHPMLRARFSRDGNGVWKQRISANTEDSCSLRTVEYYDTDDISREAEDAQASLDIINGPVMCAVLFDDPPANPQLLVCAHHLVIDVVSWGIIVQDLEDLLQGRLVAESEGTSFQRWCRLQAEYAKSSSNTKLLPLDNVPPADLAFWGMEKKNNIHRDVVSDEFRIESCATRSILSLANEQFKVELVDLLLASLLFSFCRVFPNRKTPPCIYNEGHGREPHNSEIDLSRTVGWFTTMCPVHLPSDVTMGDGVGLRECINWVKDLRRKTPGKGMPYFAQRFLTWEGSEKYRDHWPMEITFNYLGKHNTSKPHDKLLVPINGTGQSVNSSYDVGADVPRFSLIEISAAIVEDSLSLSFFYNKAMEKQIGIGRWVTDCKDLLTDTLNDPSLQKPQPSLSDFPLLPLSFHGLKKLRENLEKSGINSFENIEDIYPSSPMQQGILLSQLKDSATYSYETIFEVDMPEADNAIDVQKLALAWKKVVQRHSTLRTIFIDGSHETSLMDQVVLKSADTKLVLLDSSDGNGRRPLSQIQSLDFRDGSPPHRLAICRTPSGKVFCRFDISNVIADGSSMPIIIRDLSREYMGLAPMTSQKPKYGDFIAHLQTVSKEKSVKYWKKYLSGTEPCLFPSLVEEGRREKSLGSEILVLPDNSQMQEFCKDMGITMSALFQLVWALVLRSYTGSDEICFGYVASGRDIPVENIQDAVGAFINMLVYKINLKKDMLVQKALKKTQLDFIKSMEHQSTSLAEVQHELDLADASLFNTAFTFQRRGALEEDTTPSLSFKSFESHDPSEYKLAVNVEMLTSSTEVHFSFWKDFLSDDQVKDIADTFEQIICDVTKELTTSKCIGDIECFGNSSCSTVCKLNSIPLAKADKCVHWMIQEQALSYPSAPAVEGWDAQFTYQDLNDLADRLASQLQQHGVSPEVIVPLFFEKSAWAIVAQVAVLKAGGAFVSFDPSHPEDRLRALVDDVQGRVVLSSASQYDKVSQIFENVIQVDNDSLRRFPQVNGQIRSPVKPSNTAYVIFTSGSTGKPKGTVIEHGQFCTGAIAHGDALHMNSKTRSYQFASYTFDASILDILSVLVLGGCVCVPSNEERMNDMAGSIGRLRANWMCITPSVAGTLKPESIPTMKVIAMGGEKMTPGSIEKWSKSVCLVEAYGPSECSVVCAANDKVDASGKILNFDPAVIGTAVGSRSWIVDQRDYNKLVPVGAVGELVIEGNIVGRGYLNNETKTKEAFIQDPTWATKENIRDLVSPGSRMYRTGDLVRYNSDGTITYMARMDMQIKLNGQRIELGEIEYQCAQKMPENVQLAVDLVTPGSHAGAKKLAMFFTSSLNKTISGNIVRQDERLLLPMSDLIQDTIKDLETSLAKVLPSYMIPQLFFPVTTIPFTTSGKLDRRKLHGEINDLSRESVKAYSLVTSMKRQAPTDKAQLALQQLWSQVLGIPTTTIGSEDSFFRLGGDSLAAMKLVGTARSQGLTLSVLDVFRHPSLKEMSSRCQTEKAKPVRTVNPFSLLPQASKEEIIAEVTIQCDVKQDIVSNIYPCSPLQEGLITSSVKQRGAYVAKNILRLSQNVDIQRFKTTWQQLVDEFDILRTRIVHTASSNFLQVVLKKHEIEWQASSSLKEATTYTSTIPESDGGSLTKYILVEDKSLSSTHFVWLIHHALYDAWGLDIILKRFQEIYFSEAKFSPKASYANFINYLQERDLQTSDNFWKTYLANTSSTPFPPSIEDSPGDREIATKTVTTITSLPRKSSGLNITTPVLIRAAWALVLSNRTQSTDICFGETLSGRNADVEGIADLAGPVLTTVPTRINVDLSLKKTDYLEAVQKMSTEIIPHQHVGLQHIRKLGVDAASASEFRNLIVIQNGESAESNDLWEVQNDGTLGSFFTFPLVVECKLSKSHVELNLHFDEQVLSTWASERILLQFSHVLQQLASVNSSDAESIQTVEMISPEDREEITWWNRRRPQAVDRCIHEIFQEWCTLQPQASAVDGWDGHLTYQEMSTYASRLASYLKTLNIGPEMLVPLCLDRSAWTIVTMFAVLIAGGAVVPLDPTHPVERHTEIITQLNVDIILCSPQYHSRFDGVVRNIVDIHEGMIKKLSVEATSSVQTISANSRNAAYGIFTSGSTGKPKGIIVDHRAFNSSSAAYSPAIRMDSESRVLQFSSLTFDAAALEIFSTLTNGGCVCVPNDEERLQDLSGAICRMNVNWTFLTPSVANLIDPSSVPCLKTLGCGGEAMSPEVISKWANKVELVNVYGPTETSVMCVVRPVAPEDSASSIGQGIQSTLTWVVNPDNYNQLMPLGAVGELALEGPTLARGYLSDDAKTKAVFVEAPSWASKFPSSVPGVRRLHLSGDLVKYTSNGSLDFVGRKDNQVKLNGQRMDLGEIEHRLETDSRVRHVIILLPKSGHLQKRLVAVLSLNASKKSIVSSQSCELARRDSLVDSELEDIKHKLSLQLPSYMVPQTWAVVNSIPMLVSGKLDRKKVKTWVEDIPEEVCQHIVGVEENNESAAEVTGVISILRDVWSQVLNLPVEKVKLNQSFMSLGGDSITAMAVVSRSRRHRIGLSLHDVLRSSSITQLASTVEAGIVTVQTEEKSEQDFGLSPIQSIYFSASKEHQGNSRFNQSFSLRLSRYVSPQAMRSAVKNLVTQHSMLRARFRQDSEGKWVQRLSKEIESSFRFNHYDLSNVSEATDIIVKSQQSLDILRGPMFTVDMFETQDNHQFLFLIAHHLVVDMVSWRIIVQDLQEIIETRTIPSDKPLSFQTWCSLQAEHAKRDGRAKALPFKVLPANFGYWGMENVANNYGEVEHKSFTLSEETSAFTMTSHHDVFRTEPMDFLLTAILHSFHCVFSDRFLPTLFNEGHGREPWDSQSDPSRTVGWFTNISPVQVSLQSDDILETLKRVKDNRRNMQEAAKHYLAYHFFSQGSHTPSTQSKVPMEILFNYLGAMQQLERDDSLLQSAEILSETADPLLVGDMGPNTPRFALFEVSAIVMHGRLRFTFMYNRHMQHINEINQWISECQWALEELVVRLRRCSAEPTLSDYPLLPIGYDGLRRLFKESLPRVGISHRDQVEDIYPCSPTQEGMLLSQLRDPSTYLFNIVFEVKHANSTGKVDSQQLVNAWKYVVDRHAALRTLFVNSTYKGGAFDQVVLKKVETGITHFECEEHEVFRKLQSVQLSEKNGKRKQKIPHQMTVCSTPTGKVFIKMEINHAVIDGGSTQILIRDLSLGYDEQLPQGPGPLYSDYIRFIRSQSATEDISFWKRYLTGVQACHFPRLSPGFGNSEKGLASLTVKFNYWPELQNYCEMSAVTLANVIQAAWALVLRRYTGSDDVCFGYLSAGRDAPVHGIQDTIGVFINMLCCRVRLSGSQLLAEIPRTIQDDYMSGIPHQRCSLAQVQHELGMQGKQIFNTALSIQNHSKSSDSEDGSLTFTAQEAHDPSEYLITLNIETAKDEEGIVIRYWTDMISSNQASEISETIASTLQAFVQEPTETVSRVNLRNAKTKETSTEQKRRASKNPSRQDEYQNEDITQLLENHPGLQALIDERVQTIVQQMFSLSRRSSLARRMSVRSNATEQEVIRVSQSESDAYSCASEDMYSPDVENSMIPVAAQIHERGRRATLEEKLLRLWSEKLDLPLASITKDDSFFELGGDSITAMGLVGDARDEGLILTVADVFRNPIFKDMASVAQIASEVSYVDVEINNMNKLGQQSPSTSAKGNIYERFALLKSANIDEAFLQKYICPRVGVFKGGIVDILPVTDFQALSITGALLQSRWMLNFFCLDGQGALDFRRLKQSCFRVVHAFDILRTVFVASKGRFLQVILRKVRPEFSVYETDESLDDFTATLQQRDIEQGVKQGEPFVQFFVVKEKNTDRHRIILRLSHAQYDGVSLPRIISAIKAGYEGGPIPSPISFANFVRDSARIITSSHYDHWKNLLKDSKMTDIVRRQAPGYRKSTGNTTILRKTVHVPSMAHGNITTATVIKAAWALTLARVTGSDDVVFGHTISGRNTAAIAGVESMVGPCMNIVPVRVKFSEKWTVLDLLRYVQDQQVANMPYEALGFRHIIQNCTDWPNWTTFSTILQHDAVSSSNDIKVGDNTYVVKGVGSDEELADFSINSRSLDQNQVEMILSFSVEGSITMSLAQRVLDMVCDTAEGFTKNPDMVLPSPSALCALPPQNVEDTTGQEAISNAAQTSSSSSSSQLAQLSRAEILVLSDVIRRAWEQVLADKDDNSPPLKPDSSFFELGGDLIGLAQVSWLLEQEDLKVQLDDLVDCPTMMRQMSALVQSNSLEAQKQTIMMMAGGRGTPATNSTSDVDAVGVVGAGGSQQSGGSKTAQRKSVNWASAFGLAKKIVKRRVEITET</sequence>
<feature type="domain" description="Carrier" evidence="7">
    <location>
        <begin position="7750"/>
        <end position="7829"/>
    </location>
</feature>
<dbReference type="Proteomes" id="UP000054383">
    <property type="component" value="Unassembled WGS sequence"/>
</dbReference>
<dbReference type="InterPro" id="IPR020806">
    <property type="entry name" value="PKS_PP-bd"/>
</dbReference>
<dbReference type="Gene3D" id="3.40.50.12780">
    <property type="entry name" value="N-terminal domain of ligase-like"/>
    <property type="match status" value="4"/>
</dbReference>
<feature type="domain" description="Carrier" evidence="7">
    <location>
        <begin position="788"/>
        <end position="864"/>
    </location>
</feature>
<dbReference type="STRING" id="28573.A0A0U1M997"/>
<dbReference type="Gene3D" id="3.30.559.30">
    <property type="entry name" value="Nonribosomal peptide synthetase, condensation domain"/>
    <property type="match status" value="9"/>
</dbReference>
<evidence type="ECO:0000256" key="4">
    <source>
        <dbReference type="ARBA" id="ARBA00022737"/>
    </source>
</evidence>
<dbReference type="CDD" id="cd19545">
    <property type="entry name" value="FUM14_C_NRPS-like"/>
    <property type="match status" value="2"/>
</dbReference>
<dbReference type="FunFam" id="1.10.1200.10:FF:000005">
    <property type="entry name" value="Nonribosomal peptide synthetase 1"/>
    <property type="match status" value="3"/>
</dbReference>
<dbReference type="FunFam" id="3.30.559.10:FF:000031">
    <property type="entry name" value="Nonribosomal peptide synthase Pes1"/>
    <property type="match status" value="1"/>
</dbReference>
<feature type="region of interest" description="Disordered" evidence="6">
    <location>
        <begin position="7042"/>
        <end position="7066"/>
    </location>
</feature>
<name>A0A0U1M997_TALIS</name>
<dbReference type="GO" id="GO:0031177">
    <property type="term" value="F:phosphopantetheine binding"/>
    <property type="evidence" value="ECO:0007669"/>
    <property type="project" value="InterPro"/>
</dbReference>
<dbReference type="NCBIfam" id="TIGR01733">
    <property type="entry name" value="AA-adenyl-dom"/>
    <property type="match status" value="5"/>
</dbReference>
<dbReference type="InterPro" id="IPR020845">
    <property type="entry name" value="AMP-binding_CS"/>
</dbReference>